<evidence type="ECO:0000259" key="2">
    <source>
        <dbReference type="Pfam" id="PF13271"/>
    </source>
</evidence>
<feature type="coiled-coil region" evidence="1">
    <location>
        <begin position="170"/>
        <end position="197"/>
    </location>
</feature>
<proteinExistence type="predicted"/>
<evidence type="ECO:0000313" key="4">
    <source>
        <dbReference type="Proteomes" id="UP001057134"/>
    </source>
</evidence>
<organism evidence="3 4">
    <name type="scientific">Paenibacillus konkukensis</name>
    <dbReference type="NCBI Taxonomy" id="2020716"/>
    <lineage>
        <taxon>Bacteria</taxon>
        <taxon>Bacillati</taxon>
        <taxon>Bacillota</taxon>
        <taxon>Bacilli</taxon>
        <taxon>Bacillales</taxon>
        <taxon>Paenibacillaceae</taxon>
        <taxon>Paenibacillus</taxon>
    </lineage>
</organism>
<reference evidence="3" key="1">
    <citation type="submission" date="2018-02" db="EMBL/GenBank/DDBJ databases">
        <authorList>
            <person name="Kim S.-K."/>
            <person name="Jung H.-I."/>
            <person name="Lee S.-W."/>
        </authorList>
    </citation>
    <scope>NUCLEOTIDE SEQUENCE</scope>
    <source>
        <strain evidence="3">SK3146</strain>
    </source>
</reference>
<dbReference type="Proteomes" id="UP001057134">
    <property type="component" value="Chromosome"/>
</dbReference>
<keyword evidence="4" id="KW-1185">Reference proteome</keyword>
<accession>A0ABY4RUZ7</accession>
<evidence type="ECO:0000313" key="3">
    <source>
        <dbReference type="EMBL" id="UQZ85564.1"/>
    </source>
</evidence>
<sequence>MRKKLQVFISSTCYDLLEERQAAAQAILRAGHIPTGVERFFEENPLEMTKKWIDESDVFIHIIGGFYGTLLPDESKSYTHWEYDYAGEIGKPRFAIVVTDEALRRKHYDFVVAKDYQKHLEFKQSVMETVPTYYADNGQHIKWVIRETLPEYAGRDDLYGWFSGKELPDVQKLLDENERLLRENARLTAELEKYTRDQ</sequence>
<feature type="domain" description="DUF4062" evidence="2">
    <location>
        <begin position="6"/>
        <end position="86"/>
    </location>
</feature>
<dbReference type="RefSeq" id="WP_249861181.1">
    <property type="nucleotide sequence ID" value="NZ_CP027059.1"/>
</dbReference>
<name>A0ABY4RUZ7_9BACL</name>
<evidence type="ECO:0000256" key="1">
    <source>
        <dbReference type="SAM" id="Coils"/>
    </source>
</evidence>
<gene>
    <name evidence="3" type="ORF">SK3146_04853</name>
</gene>
<dbReference type="Pfam" id="PF13271">
    <property type="entry name" value="DUF4062"/>
    <property type="match status" value="1"/>
</dbReference>
<keyword evidence="1" id="KW-0175">Coiled coil</keyword>
<reference evidence="3" key="2">
    <citation type="journal article" date="2021" name="J Anim Sci Technol">
        <title>Complete genome sequence of Paenibacillus konkukensis sp. nov. SK3146 as a potential probiotic strain.</title>
        <authorList>
            <person name="Jung H.I."/>
            <person name="Park S."/>
            <person name="Niu K.M."/>
            <person name="Lee S.W."/>
            <person name="Kothari D."/>
            <person name="Yi K.J."/>
            <person name="Kim S.K."/>
        </authorList>
    </citation>
    <scope>NUCLEOTIDE SEQUENCE</scope>
    <source>
        <strain evidence="3">SK3146</strain>
    </source>
</reference>
<protein>
    <recommendedName>
        <fullName evidence="2">DUF4062 domain-containing protein</fullName>
    </recommendedName>
</protein>
<dbReference type="EMBL" id="CP027059">
    <property type="protein sequence ID" value="UQZ85564.1"/>
    <property type="molecule type" value="Genomic_DNA"/>
</dbReference>
<dbReference type="InterPro" id="IPR025139">
    <property type="entry name" value="DUF4062"/>
</dbReference>